<evidence type="ECO:0000259" key="8">
    <source>
        <dbReference type="Pfam" id="PF00534"/>
    </source>
</evidence>
<dbReference type="SUPFAM" id="SSF53756">
    <property type="entry name" value="UDP-Glycosyltransferase/glycogen phosphorylase"/>
    <property type="match status" value="1"/>
</dbReference>
<gene>
    <name evidence="9" type="ORF">TRICI_005041</name>
</gene>
<dbReference type="InterPro" id="IPR027054">
    <property type="entry name" value="ALG2"/>
</dbReference>
<keyword evidence="7" id="KW-1133">Transmembrane helix</keyword>
<sequence>MFKRTFGSMATQNPEVIYPCVDTSVSFDDGDPTVLEAIKGKSVLLSVNRFERKKDIALALESYNKIPTKTDTLLVLAGGYDPRVTENVEYLKELQQKCDSYGLLHTTIWPKDKFDIPTDMKVLFLPSVSTKIKNLFLSHAKLLLYTPKYEHFGIVPLEAMLAATPVLATDTGGPLETVVEGETGWNRPANSLQWAGVIQEALTLTPEKRAQIGIRGVKRVKEEFSIEKMAIEFEKSAKKAADAQRVDFLPYLCLIMLLAAVLLWRAF</sequence>
<dbReference type="GO" id="GO:0004378">
    <property type="term" value="F:GDP-Man:Man(1)GlcNAc(2)-PP-Dol alpha-1,3-mannosyltransferase activity"/>
    <property type="evidence" value="ECO:0007669"/>
    <property type="project" value="UniProtKB-UniRule"/>
</dbReference>
<dbReference type="GO" id="GO:0102704">
    <property type="term" value="F:GDP-Man:Man(2)GlcNAc(2)-PP-Dol alpha-1,6-mannosyltransferase activity"/>
    <property type="evidence" value="ECO:0007669"/>
    <property type="project" value="UniProtKB-UniRule"/>
</dbReference>
<organism evidence="9 10">
    <name type="scientific">Trichomonascus ciferrii</name>
    <dbReference type="NCBI Taxonomy" id="44093"/>
    <lineage>
        <taxon>Eukaryota</taxon>
        <taxon>Fungi</taxon>
        <taxon>Dikarya</taxon>
        <taxon>Ascomycota</taxon>
        <taxon>Saccharomycotina</taxon>
        <taxon>Dipodascomycetes</taxon>
        <taxon>Dipodascales</taxon>
        <taxon>Trichomonascaceae</taxon>
        <taxon>Trichomonascus</taxon>
        <taxon>Trichomonascus ciferrii complex</taxon>
    </lineage>
</organism>
<comment type="catalytic activity">
    <reaction evidence="7">
        <text>an alpha-D-Man-(1-&gt;3)-beta-D-Man-(1-&gt;4)-beta-D-GlcNAc-(1-&gt;4)-alpha-D-GlcNAc-diphospho-di-trans,poly-cis-dolichol + GDP-alpha-D-mannose = an alpha-D-Man-(1-&gt;3)-[alpha-D-Man-(1-&gt;6)]-beta-D-Man-(1-&gt;4)-beta-D-GlcNAc-(1-&gt;4)-alpha-D-GlcNAc-diphospho-di-trans,poly-cis-dolichol + GDP + H(+)</text>
        <dbReference type="Rhea" id="RHEA:29519"/>
        <dbReference type="Rhea" id="RHEA-COMP:19513"/>
        <dbReference type="Rhea" id="RHEA-COMP:19515"/>
        <dbReference type="ChEBI" id="CHEBI:15378"/>
        <dbReference type="ChEBI" id="CHEBI:57527"/>
        <dbReference type="ChEBI" id="CHEBI:58189"/>
        <dbReference type="ChEBI" id="CHEBI:132510"/>
        <dbReference type="ChEBI" id="CHEBI:132511"/>
        <dbReference type="EC" id="2.4.1.257"/>
    </reaction>
    <physiologicalReaction direction="left-to-right" evidence="7">
        <dbReference type="Rhea" id="RHEA:29520"/>
    </physiologicalReaction>
</comment>
<comment type="subcellular location">
    <subcellularLocation>
        <location evidence="2 7">Endoplasmic reticulum membrane</location>
    </subcellularLocation>
</comment>
<comment type="similarity">
    <text evidence="7">Belongs to the glycosyltransferase group 1 family.</text>
</comment>
<proteinExistence type="inferred from homology"/>
<keyword evidence="7" id="KW-0812">Transmembrane</keyword>
<keyword evidence="5 7" id="KW-0808">Transferase</keyword>
<dbReference type="AlphaFoldDB" id="A0A642UYA6"/>
<evidence type="ECO:0000256" key="6">
    <source>
        <dbReference type="ARBA" id="ARBA00022824"/>
    </source>
</evidence>
<dbReference type="Pfam" id="PF00534">
    <property type="entry name" value="Glycos_transf_1"/>
    <property type="match status" value="1"/>
</dbReference>
<dbReference type="EC" id="2.4.1.132" evidence="7"/>
<keyword evidence="4 7" id="KW-0328">Glycosyltransferase</keyword>
<evidence type="ECO:0000313" key="10">
    <source>
        <dbReference type="Proteomes" id="UP000761534"/>
    </source>
</evidence>
<dbReference type="EMBL" id="SWFS01000387">
    <property type="protein sequence ID" value="KAA8906922.1"/>
    <property type="molecule type" value="Genomic_DNA"/>
</dbReference>
<dbReference type="EC" id="2.4.1.257" evidence="7"/>
<dbReference type="PANTHER" id="PTHR45918:SF1">
    <property type="entry name" value="ALPHA-1,3_1,6-MANNOSYLTRANSFERASE ALG2"/>
    <property type="match status" value="1"/>
</dbReference>
<comment type="function">
    <text evidence="1 7">Mannosylates Man(2)GlcNAc(2)-dolichol diphosphate and Man(1)GlcNAc(2)-dolichol diphosphate to form Man(3)GlcNAc(2)-dolichol diphosphate.</text>
</comment>
<evidence type="ECO:0000256" key="2">
    <source>
        <dbReference type="ARBA" id="ARBA00004586"/>
    </source>
</evidence>
<comment type="pathway">
    <text evidence="7">Protein modification; protein glycosylation.</text>
</comment>
<evidence type="ECO:0000313" key="9">
    <source>
        <dbReference type="EMBL" id="KAA8906922.1"/>
    </source>
</evidence>
<evidence type="ECO:0000256" key="5">
    <source>
        <dbReference type="ARBA" id="ARBA00022679"/>
    </source>
</evidence>
<feature type="domain" description="Glycosyl transferase family 1" evidence="8">
    <location>
        <begin position="38"/>
        <end position="216"/>
    </location>
</feature>
<dbReference type="OrthoDB" id="448893at2759"/>
<dbReference type="UniPathway" id="UPA00378"/>
<name>A0A642UYA6_9ASCO</name>
<evidence type="ECO:0000256" key="3">
    <source>
        <dbReference type="ARBA" id="ARBA00019218"/>
    </source>
</evidence>
<dbReference type="GO" id="GO:0005789">
    <property type="term" value="C:endoplasmic reticulum membrane"/>
    <property type="evidence" value="ECO:0007669"/>
    <property type="project" value="UniProtKB-SubCell"/>
</dbReference>
<protein>
    <recommendedName>
        <fullName evidence="3 7">Alpha-1,3/1,6-mannosyltransferase ALG2</fullName>
        <ecNumber evidence="7">2.4.1.132</ecNumber>
        <ecNumber evidence="7">2.4.1.257</ecNumber>
    </recommendedName>
    <alternativeName>
        <fullName evidence="7">GDP-Man:Man(1)GlcNAc(2)-PP-Dol alpha-1,3-mannosyltransferase</fullName>
    </alternativeName>
</protein>
<dbReference type="VEuPathDB" id="FungiDB:TRICI_005041"/>
<keyword evidence="7" id="KW-0472">Membrane</keyword>
<dbReference type="PANTHER" id="PTHR45918">
    <property type="entry name" value="ALPHA-1,3/1,6-MANNOSYLTRANSFERASE ALG2"/>
    <property type="match status" value="1"/>
</dbReference>
<accession>A0A642UYA6</accession>
<evidence type="ECO:0000256" key="4">
    <source>
        <dbReference type="ARBA" id="ARBA00022676"/>
    </source>
</evidence>
<feature type="transmembrane region" description="Helical" evidence="7">
    <location>
        <begin position="248"/>
        <end position="266"/>
    </location>
</feature>
<dbReference type="InterPro" id="IPR001296">
    <property type="entry name" value="Glyco_trans_1"/>
</dbReference>
<keyword evidence="10" id="KW-1185">Reference proteome</keyword>
<evidence type="ECO:0000256" key="7">
    <source>
        <dbReference type="RuleBase" id="RU367136"/>
    </source>
</evidence>
<comment type="caution">
    <text evidence="9">The sequence shown here is derived from an EMBL/GenBank/DDBJ whole genome shotgun (WGS) entry which is preliminary data.</text>
</comment>
<dbReference type="Gene3D" id="3.40.50.2000">
    <property type="entry name" value="Glycogen Phosphorylase B"/>
    <property type="match status" value="1"/>
</dbReference>
<reference evidence="9" key="1">
    <citation type="journal article" date="2019" name="G3 (Bethesda)">
        <title>Genome Assemblies of Two Rare Opportunistic Yeast Pathogens: Diutina rugosa (syn. Candida rugosa) and Trichomonascus ciferrii (syn. Candida ciferrii).</title>
        <authorList>
            <person name="Mixao V."/>
            <person name="Saus E."/>
            <person name="Hansen A.P."/>
            <person name="Lass-Florl C."/>
            <person name="Gabaldon T."/>
        </authorList>
    </citation>
    <scope>NUCLEOTIDE SEQUENCE</scope>
    <source>
        <strain evidence="9">CBS 4856</strain>
    </source>
</reference>
<comment type="catalytic activity">
    <reaction evidence="7">
        <text>a beta-D-Man-(1-&gt;4)-beta-D-GlcNAc-(1-&gt;4)-alpha-D-GlcNAc-diphospho-di-trans,poly-cis-dolichol + GDP-alpha-D-mannose = an alpha-D-Man-(1-&gt;3)-beta-D-Man-(1-&gt;4)-beta-D-GlcNAc-(1-&gt;4)-alpha-D-GlcNAc-diphospho-di-trans,poly-cis-dolichol + GDP + H(+)</text>
        <dbReference type="Rhea" id="RHEA:29515"/>
        <dbReference type="Rhea" id="RHEA-COMP:19511"/>
        <dbReference type="Rhea" id="RHEA-COMP:19513"/>
        <dbReference type="ChEBI" id="CHEBI:15378"/>
        <dbReference type="ChEBI" id="CHEBI:57527"/>
        <dbReference type="ChEBI" id="CHEBI:58189"/>
        <dbReference type="ChEBI" id="CHEBI:58472"/>
        <dbReference type="ChEBI" id="CHEBI:132510"/>
        <dbReference type="EC" id="2.4.1.132"/>
    </reaction>
    <physiologicalReaction direction="left-to-right" evidence="7">
        <dbReference type="Rhea" id="RHEA:29516"/>
    </physiologicalReaction>
</comment>
<evidence type="ECO:0000256" key="1">
    <source>
        <dbReference type="ARBA" id="ARBA00003142"/>
    </source>
</evidence>
<dbReference type="Proteomes" id="UP000761534">
    <property type="component" value="Unassembled WGS sequence"/>
</dbReference>
<keyword evidence="6 7" id="KW-0256">Endoplasmic reticulum</keyword>